<keyword evidence="2" id="KW-1185">Reference proteome</keyword>
<reference evidence="1" key="1">
    <citation type="submission" date="2020-07" db="EMBL/GenBank/DDBJ databases">
        <title>Multicomponent nature underlies the extraordinary mechanical properties of spider dragline silk.</title>
        <authorList>
            <person name="Kono N."/>
            <person name="Nakamura H."/>
            <person name="Mori M."/>
            <person name="Yoshida Y."/>
            <person name="Ohtoshi R."/>
            <person name="Malay A.D."/>
            <person name="Moran D.A.P."/>
            <person name="Tomita M."/>
            <person name="Numata K."/>
            <person name="Arakawa K."/>
        </authorList>
    </citation>
    <scope>NUCLEOTIDE SEQUENCE</scope>
</reference>
<accession>A0A8X6IIQ3</accession>
<proteinExistence type="predicted"/>
<gene>
    <name evidence="1" type="ORF">TNCT_285171</name>
</gene>
<evidence type="ECO:0000313" key="1">
    <source>
        <dbReference type="EMBL" id="GFQ95252.1"/>
    </source>
</evidence>
<evidence type="ECO:0000313" key="2">
    <source>
        <dbReference type="Proteomes" id="UP000887116"/>
    </source>
</evidence>
<dbReference type="AlphaFoldDB" id="A0A8X6IIQ3"/>
<dbReference type="EMBL" id="BMAO01004531">
    <property type="protein sequence ID" value="GFQ95252.1"/>
    <property type="molecule type" value="Genomic_DNA"/>
</dbReference>
<organism evidence="1 2">
    <name type="scientific">Trichonephila clavata</name>
    <name type="common">Joro spider</name>
    <name type="synonym">Nephila clavata</name>
    <dbReference type="NCBI Taxonomy" id="2740835"/>
    <lineage>
        <taxon>Eukaryota</taxon>
        <taxon>Metazoa</taxon>
        <taxon>Ecdysozoa</taxon>
        <taxon>Arthropoda</taxon>
        <taxon>Chelicerata</taxon>
        <taxon>Arachnida</taxon>
        <taxon>Araneae</taxon>
        <taxon>Araneomorphae</taxon>
        <taxon>Entelegynae</taxon>
        <taxon>Araneoidea</taxon>
        <taxon>Nephilidae</taxon>
        <taxon>Trichonephila</taxon>
    </lineage>
</organism>
<sequence>DRQRHGVDTERTNGSGAFSQKGQKLCCSLFPGKRTILAIISLRRNSDRSDHEKEEKKNVLYRQEGILLISGVNRLKDLQRMRRIRFWKFLLKREVEKISLISFKSDKRFLFWKVNYEHAGVIASQCGDAPFWRVITIEILKGHLEKPDSERTPLVRESGP</sequence>
<comment type="caution">
    <text evidence="1">The sequence shown here is derived from an EMBL/GenBank/DDBJ whole genome shotgun (WGS) entry which is preliminary data.</text>
</comment>
<dbReference type="OrthoDB" id="10631022at2759"/>
<dbReference type="Proteomes" id="UP000887116">
    <property type="component" value="Unassembled WGS sequence"/>
</dbReference>
<feature type="non-terminal residue" evidence="1">
    <location>
        <position position="1"/>
    </location>
</feature>
<protein>
    <submittedName>
        <fullName evidence="1">Uncharacterized protein</fullName>
    </submittedName>
</protein>
<name>A0A8X6IIQ3_TRICU</name>